<dbReference type="GO" id="GO:0005886">
    <property type="term" value="C:plasma membrane"/>
    <property type="evidence" value="ECO:0007669"/>
    <property type="project" value="UniProtKB-SubCell"/>
</dbReference>
<sequence>MYRWSHKSVKEEKPRKNTPNPSFSSSLLDEIYRSMDGDDVKSGREEKTSKKQTISSGGGGGGGGGGRPKASSAVEDEAVASLRRAFLVEKWMNMKQNTKNINTRTRPSSIPDVYRKPVIDNDPIFFSSGTSSSDSSYGIWFSESESFHGSRFHKPSCFGPFSRPESVKTNGFSKKHQQMEFYYCSDDHQPNGIDRGALIKSKARALKIYANLKKIKQPISPGGRLTTFLTSLFANGQVKNPKDLNPPCFDHKKSERTSKSTHGSTCSSASSFTRSCLSKNSPRSREKKLNDGIRRTVRFYPVSVIIDEDSRPCGQKFIYDTQDLTKDEDYNSYDDDDDDTKSDSSSDLFELDHLSALKECEELPVYETTHFGKNRAIANGLIC</sequence>
<evidence type="ECO:0008006" key="11">
    <source>
        <dbReference type="Google" id="ProtNLM"/>
    </source>
</evidence>
<evidence type="ECO:0000256" key="7">
    <source>
        <dbReference type="ARBA" id="ARBA00023294"/>
    </source>
</evidence>
<proteinExistence type="inferred from homology"/>
<dbReference type="AlphaFoldDB" id="A0AA36EIY1"/>
<comment type="similarity">
    <text evidence="3">Belongs to the BIG GRAIN 1 (BG1) plant protein family.</text>
</comment>
<keyword evidence="10" id="KW-1185">Reference proteome</keyword>
<evidence type="ECO:0000256" key="5">
    <source>
        <dbReference type="ARBA" id="ARBA00022475"/>
    </source>
</evidence>
<evidence type="ECO:0000256" key="3">
    <source>
        <dbReference type="ARBA" id="ARBA00010067"/>
    </source>
</evidence>
<keyword evidence="7" id="KW-0927">Auxin signaling pathway</keyword>
<feature type="compositionally biased region" description="Basic and acidic residues" evidence="8">
    <location>
        <begin position="249"/>
        <end position="258"/>
    </location>
</feature>
<feature type="region of interest" description="Disordered" evidence="8">
    <location>
        <begin position="244"/>
        <end position="289"/>
    </location>
</feature>
<protein>
    <recommendedName>
        <fullName evidence="11">Protein BIG GRAIN 1-like B</fullName>
    </recommendedName>
</protein>
<evidence type="ECO:0000256" key="4">
    <source>
        <dbReference type="ARBA" id="ARBA00022448"/>
    </source>
</evidence>
<evidence type="ECO:0000313" key="10">
    <source>
        <dbReference type="Proteomes" id="UP001177003"/>
    </source>
</evidence>
<dbReference type="Proteomes" id="UP001177003">
    <property type="component" value="Chromosome 8"/>
</dbReference>
<evidence type="ECO:0000256" key="2">
    <source>
        <dbReference type="ARBA" id="ARBA00004236"/>
    </source>
</evidence>
<keyword evidence="6" id="KW-0472">Membrane</keyword>
<feature type="compositionally biased region" description="Basic and acidic residues" evidence="8">
    <location>
        <begin position="30"/>
        <end position="49"/>
    </location>
</feature>
<dbReference type="PANTHER" id="PTHR33541:SF12">
    <property type="entry name" value="PROTEIN BIG GRAIN 1-LIKE A"/>
    <property type="match status" value="1"/>
</dbReference>
<accession>A0AA36EIY1</accession>
<name>A0AA36EIY1_LACSI</name>
<evidence type="ECO:0000313" key="9">
    <source>
        <dbReference type="EMBL" id="CAI9298601.1"/>
    </source>
</evidence>
<dbReference type="InterPro" id="IPR039621">
    <property type="entry name" value="BG1-like"/>
</dbReference>
<evidence type="ECO:0000256" key="1">
    <source>
        <dbReference type="ARBA" id="ARBA00002281"/>
    </source>
</evidence>
<feature type="compositionally biased region" description="Low complexity" evidence="8">
    <location>
        <begin position="260"/>
        <end position="278"/>
    </location>
</feature>
<evidence type="ECO:0000256" key="8">
    <source>
        <dbReference type="SAM" id="MobiDB-lite"/>
    </source>
</evidence>
<comment type="subcellular location">
    <subcellularLocation>
        <location evidence="2">Cell membrane</location>
    </subcellularLocation>
</comment>
<keyword evidence="5" id="KW-1003">Cell membrane</keyword>
<keyword evidence="4" id="KW-0813">Transport</keyword>
<feature type="compositionally biased region" description="Gly residues" evidence="8">
    <location>
        <begin position="56"/>
        <end position="67"/>
    </location>
</feature>
<gene>
    <name evidence="9" type="ORF">LSALG_LOCUS37353</name>
</gene>
<dbReference type="PANTHER" id="PTHR33541">
    <property type="entry name" value="PROTEIN BIG GRAIN 1-LIKE A-RELATED"/>
    <property type="match status" value="1"/>
</dbReference>
<dbReference type="GO" id="GO:0009734">
    <property type="term" value="P:auxin-activated signaling pathway"/>
    <property type="evidence" value="ECO:0007669"/>
    <property type="project" value="UniProtKB-KW"/>
</dbReference>
<comment type="function">
    <text evidence="1">Involved in auxin transport. Regulator of the auxin signaling pathway.</text>
</comment>
<organism evidence="9 10">
    <name type="scientific">Lactuca saligna</name>
    <name type="common">Willowleaf lettuce</name>
    <dbReference type="NCBI Taxonomy" id="75948"/>
    <lineage>
        <taxon>Eukaryota</taxon>
        <taxon>Viridiplantae</taxon>
        <taxon>Streptophyta</taxon>
        <taxon>Embryophyta</taxon>
        <taxon>Tracheophyta</taxon>
        <taxon>Spermatophyta</taxon>
        <taxon>Magnoliopsida</taxon>
        <taxon>eudicotyledons</taxon>
        <taxon>Gunneridae</taxon>
        <taxon>Pentapetalae</taxon>
        <taxon>asterids</taxon>
        <taxon>campanulids</taxon>
        <taxon>Asterales</taxon>
        <taxon>Asteraceae</taxon>
        <taxon>Cichorioideae</taxon>
        <taxon>Cichorieae</taxon>
        <taxon>Lactucinae</taxon>
        <taxon>Lactuca</taxon>
    </lineage>
</organism>
<dbReference type="EMBL" id="OX465084">
    <property type="protein sequence ID" value="CAI9298601.1"/>
    <property type="molecule type" value="Genomic_DNA"/>
</dbReference>
<reference evidence="9" key="1">
    <citation type="submission" date="2023-04" db="EMBL/GenBank/DDBJ databases">
        <authorList>
            <person name="Vijverberg K."/>
            <person name="Xiong W."/>
            <person name="Schranz E."/>
        </authorList>
    </citation>
    <scope>NUCLEOTIDE SEQUENCE</scope>
</reference>
<evidence type="ECO:0000256" key="6">
    <source>
        <dbReference type="ARBA" id="ARBA00023136"/>
    </source>
</evidence>
<feature type="compositionally biased region" description="Polar residues" evidence="8">
    <location>
        <begin position="17"/>
        <end position="27"/>
    </location>
</feature>
<feature type="region of interest" description="Disordered" evidence="8">
    <location>
        <begin position="1"/>
        <end position="75"/>
    </location>
</feature>